<evidence type="ECO:0000256" key="8">
    <source>
        <dbReference type="ARBA" id="ARBA00022989"/>
    </source>
</evidence>
<dbReference type="InterPro" id="IPR013210">
    <property type="entry name" value="LRR_N_plant-typ"/>
</dbReference>
<dbReference type="InterPro" id="IPR003591">
    <property type="entry name" value="Leu-rich_rpt_typical-subtyp"/>
</dbReference>
<dbReference type="SUPFAM" id="SSF52058">
    <property type="entry name" value="L domain-like"/>
    <property type="match status" value="4"/>
</dbReference>
<evidence type="ECO:0000256" key="2">
    <source>
        <dbReference type="ARBA" id="ARBA00009592"/>
    </source>
</evidence>
<dbReference type="EnsemblPlants" id="Kaladp0084s0053.1.v1.1">
    <property type="protein sequence ID" value="Kaladp0084s0053.1.v1.1"/>
    <property type="gene ID" value="Kaladp0084s0053.v1.1"/>
</dbReference>
<evidence type="ECO:0000256" key="9">
    <source>
        <dbReference type="ARBA" id="ARBA00023136"/>
    </source>
</evidence>
<organism evidence="15 16">
    <name type="scientific">Kalanchoe fedtschenkoi</name>
    <name type="common">Lavender scallops</name>
    <name type="synonym">South American air plant</name>
    <dbReference type="NCBI Taxonomy" id="63787"/>
    <lineage>
        <taxon>Eukaryota</taxon>
        <taxon>Viridiplantae</taxon>
        <taxon>Streptophyta</taxon>
        <taxon>Embryophyta</taxon>
        <taxon>Tracheophyta</taxon>
        <taxon>Spermatophyta</taxon>
        <taxon>Magnoliopsida</taxon>
        <taxon>eudicotyledons</taxon>
        <taxon>Gunneridae</taxon>
        <taxon>Pentapetalae</taxon>
        <taxon>Saxifragales</taxon>
        <taxon>Crassulaceae</taxon>
        <taxon>Kalanchoe</taxon>
    </lineage>
</organism>
<keyword evidence="8 11" id="KW-1133">Transmembrane helix</keyword>
<dbReference type="InterPro" id="IPR032675">
    <property type="entry name" value="LRR_dom_sf"/>
</dbReference>
<feature type="transmembrane region" description="Helical" evidence="11">
    <location>
        <begin position="930"/>
        <end position="951"/>
    </location>
</feature>
<dbReference type="PANTHER" id="PTHR48063:SF97">
    <property type="entry name" value="DISEASE RESISTANCE FAMILY PROTEIN _ LRR FAMILY PROTEIN"/>
    <property type="match status" value="1"/>
</dbReference>
<dbReference type="Pfam" id="PF23598">
    <property type="entry name" value="LRR_14"/>
    <property type="match status" value="1"/>
</dbReference>
<evidence type="ECO:0000256" key="12">
    <source>
        <dbReference type="SAM" id="SignalP"/>
    </source>
</evidence>
<keyword evidence="3" id="KW-1003">Cell membrane</keyword>
<comment type="similarity">
    <text evidence="2">Belongs to the RLP family.</text>
</comment>
<dbReference type="AlphaFoldDB" id="A0A7N0UVZ5"/>
<dbReference type="PANTHER" id="PTHR48063">
    <property type="entry name" value="LRR RECEPTOR-LIKE KINASE"/>
    <property type="match status" value="1"/>
</dbReference>
<dbReference type="Pfam" id="PF00560">
    <property type="entry name" value="LRR_1"/>
    <property type="match status" value="10"/>
</dbReference>
<dbReference type="Gramene" id="Kaladp0084s0053.1.v1.1">
    <property type="protein sequence ID" value="Kaladp0084s0053.1.v1.1"/>
    <property type="gene ID" value="Kaladp0084s0053.v1.1"/>
</dbReference>
<dbReference type="Pfam" id="PF08263">
    <property type="entry name" value="LRRNT_2"/>
    <property type="match status" value="1"/>
</dbReference>
<accession>A0A7N0UVZ5</accession>
<reference evidence="15" key="1">
    <citation type="submission" date="2021-01" db="UniProtKB">
        <authorList>
            <consortium name="EnsemblPlants"/>
        </authorList>
    </citation>
    <scope>IDENTIFICATION</scope>
</reference>
<evidence type="ECO:0000256" key="1">
    <source>
        <dbReference type="ARBA" id="ARBA00004251"/>
    </source>
</evidence>
<dbReference type="GO" id="GO:0005886">
    <property type="term" value="C:plasma membrane"/>
    <property type="evidence" value="ECO:0007669"/>
    <property type="project" value="UniProtKB-SubCell"/>
</dbReference>
<evidence type="ECO:0000259" key="13">
    <source>
        <dbReference type="Pfam" id="PF08263"/>
    </source>
</evidence>
<protein>
    <recommendedName>
        <fullName evidence="17">Leucine-rich repeat-containing N-terminal plant-type domain-containing protein</fullName>
    </recommendedName>
</protein>
<dbReference type="SMART" id="SM00369">
    <property type="entry name" value="LRR_TYP"/>
    <property type="match status" value="10"/>
</dbReference>
<keyword evidence="9 11" id="KW-0472">Membrane</keyword>
<dbReference type="FunFam" id="3.80.10.10:FF:000095">
    <property type="entry name" value="LRR receptor-like serine/threonine-protein kinase GSO1"/>
    <property type="match status" value="1"/>
</dbReference>
<evidence type="ECO:0000259" key="14">
    <source>
        <dbReference type="Pfam" id="PF23598"/>
    </source>
</evidence>
<dbReference type="PRINTS" id="PR00019">
    <property type="entry name" value="LEURICHRPT"/>
</dbReference>
<dbReference type="OMA" id="QIENCRI"/>
<evidence type="ECO:0008006" key="17">
    <source>
        <dbReference type="Google" id="ProtNLM"/>
    </source>
</evidence>
<feature type="chain" id="PRO_5029662248" description="Leucine-rich repeat-containing N-terminal plant-type domain-containing protein" evidence="12">
    <location>
        <begin position="30"/>
        <end position="956"/>
    </location>
</feature>
<dbReference type="InterPro" id="IPR001611">
    <property type="entry name" value="Leu-rich_rpt"/>
</dbReference>
<dbReference type="Proteomes" id="UP000594263">
    <property type="component" value="Unplaced"/>
</dbReference>
<evidence type="ECO:0000256" key="5">
    <source>
        <dbReference type="ARBA" id="ARBA00022692"/>
    </source>
</evidence>
<feature type="domain" description="Leucine-rich repeat-containing N-terminal plant-type" evidence="13">
    <location>
        <begin position="44"/>
        <end position="80"/>
    </location>
</feature>
<comment type="subcellular location">
    <subcellularLocation>
        <location evidence="1">Cell membrane</location>
        <topology evidence="1">Single-pass type I membrane protein</topology>
    </subcellularLocation>
</comment>
<keyword evidence="10" id="KW-0325">Glycoprotein</keyword>
<dbReference type="FunFam" id="3.80.10.10:FF:000383">
    <property type="entry name" value="Leucine-rich repeat receptor protein kinase EMS1"/>
    <property type="match status" value="1"/>
</dbReference>
<evidence type="ECO:0000256" key="3">
    <source>
        <dbReference type="ARBA" id="ARBA00022475"/>
    </source>
</evidence>
<feature type="signal peptide" evidence="12">
    <location>
        <begin position="1"/>
        <end position="29"/>
    </location>
</feature>
<proteinExistence type="inferred from homology"/>
<dbReference type="InterPro" id="IPR055414">
    <property type="entry name" value="LRR_R13L4/SHOC2-like"/>
</dbReference>
<evidence type="ECO:0000256" key="10">
    <source>
        <dbReference type="ARBA" id="ARBA00023180"/>
    </source>
</evidence>
<keyword evidence="5 11" id="KW-0812">Transmembrane</keyword>
<evidence type="ECO:0000313" key="16">
    <source>
        <dbReference type="Proteomes" id="UP000594263"/>
    </source>
</evidence>
<evidence type="ECO:0000313" key="15">
    <source>
        <dbReference type="EnsemblPlants" id="Kaladp0084s0053.1.v1.1"/>
    </source>
</evidence>
<evidence type="ECO:0000256" key="4">
    <source>
        <dbReference type="ARBA" id="ARBA00022614"/>
    </source>
</evidence>
<evidence type="ECO:0000256" key="7">
    <source>
        <dbReference type="ARBA" id="ARBA00022737"/>
    </source>
</evidence>
<dbReference type="Gene3D" id="3.80.10.10">
    <property type="entry name" value="Ribonuclease Inhibitor"/>
    <property type="match status" value="3"/>
</dbReference>
<name>A0A7N0UVZ5_KALFE</name>
<evidence type="ECO:0000256" key="6">
    <source>
        <dbReference type="ARBA" id="ARBA00022729"/>
    </source>
</evidence>
<dbReference type="FunFam" id="3.80.10.10:FF:000111">
    <property type="entry name" value="LRR receptor-like serine/threonine-protein kinase ERECTA"/>
    <property type="match status" value="1"/>
</dbReference>
<feature type="domain" description="Disease resistance R13L4/SHOC-2-like LRR" evidence="14">
    <location>
        <begin position="334"/>
        <end position="488"/>
    </location>
</feature>
<sequence>MVSAKSVSVAPAPHMCTLVLFSFHLLVLSVPFASSSDSVLCIEREREALLAFKANLTDPSGRLASWTDADCCRWKGIRCNNLTGNVVKIDLKNSFPESARGAALLENGDLEAYERSCLGGEITPSLLELKHLEYIDLSANDFQGILIPRFFGMFENLCYLNLSYSSFAGEIPSHFGNLSKLNYLDLNAGSYGNSGMFQLTSTDLHWISRMSSLQYLDLSLVKLDSLGSDWFLAINMLPDLIELHLRRCDIQSLPSSLPKKLDMTANSFYGPVPDDFMNLKSLEFLDLNSLYLEGQLPRFSGGLCQLKRLDLSGNKFTRGLKDFFDAFSNCSQALLEYLDLSANGLEEELPDTLGSAKSLQYLALGMTEMWGSIPASIGDLSSLRMLDLSFNGMNGTISESLGRLSELEELYLQANSWTGVVTETHLMNLTKLQHVIIRTDSIKSLIFNVKNDWVPPFKLKSLDLVNCLLGPRFSTWLQFQSELTSVYLKNTGISDQMPKEWLSKISHQLAYLDLSDNQITGELPHQMISPDLRVIDLRNNLFEGQVPFWSTNATHFYLQQNSFSGPIPSNIGELMPALVYFFLSENRINGSIPSSLLKMKSLQVLSIRSNQLSGEFPENWSELQLLWVLDLTNNSFTGNIPISIGSLSALSILMLGDNDLEGVLPSSMQNLSLISIDLSGNRLSGKLPKWIGENTTYIWMIRLRSNLFDGYIPDGFCNLPILRILDLAENDISGPIPKCFGNLTSLVYGNSSVMYNKYSRFHRYMYQQEAVVMFKGRPLKYSTTLEYVNYIDLSGNRMSGNIPDEITGLFQLGIMNLSHNYLNGEIPDHVGKLRSLETLDLSYNDLSGKIPPSMSDLTFLSHLNLSYNNFSGQIPTGNQFQVLNDLSMYTGNPFLCGNPLPNSCSNGTGTSDEPVDDDDRLEDGSNMTGIYISLASGFGVGLCGVCFILWVKDILS</sequence>
<keyword evidence="4" id="KW-0433">Leucine-rich repeat</keyword>
<keyword evidence="16" id="KW-1185">Reference proteome</keyword>
<dbReference type="InterPro" id="IPR046956">
    <property type="entry name" value="RLP23-like"/>
</dbReference>
<keyword evidence="7" id="KW-0677">Repeat</keyword>
<evidence type="ECO:0000256" key="11">
    <source>
        <dbReference type="SAM" id="Phobius"/>
    </source>
</evidence>
<keyword evidence="6 12" id="KW-0732">Signal</keyword>